<proteinExistence type="predicted"/>
<dbReference type="EMBL" id="JACCAB010000001">
    <property type="protein sequence ID" value="NYG05796.1"/>
    <property type="molecule type" value="Genomic_DNA"/>
</dbReference>
<dbReference type="AlphaFoldDB" id="A0A852WJV6"/>
<keyword evidence="1 4" id="KW-0808">Transferase</keyword>
<reference evidence="4 5" key="1">
    <citation type="submission" date="2020-07" db="EMBL/GenBank/DDBJ databases">
        <title>Sequencing the genomes of 1000 actinobacteria strains.</title>
        <authorList>
            <person name="Klenk H.-P."/>
        </authorList>
    </citation>
    <scope>NUCLEOTIDE SEQUENCE [LARGE SCALE GENOMIC DNA]</scope>
    <source>
        <strain evidence="4 5">DSM 23987</strain>
    </source>
</reference>
<dbReference type="SUPFAM" id="SSF53335">
    <property type="entry name" value="S-adenosyl-L-methionine-dependent methyltransferases"/>
    <property type="match status" value="1"/>
</dbReference>
<accession>A0A852WJV6</accession>
<dbReference type="InterPro" id="IPR029063">
    <property type="entry name" value="SAM-dependent_MTases_sf"/>
</dbReference>
<dbReference type="Pfam" id="PF13649">
    <property type="entry name" value="Methyltransf_25"/>
    <property type="match status" value="1"/>
</dbReference>
<dbReference type="InterPro" id="IPR041698">
    <property type="entry name" value="Methyltransf_25"/>
</dbReference>
<evidence type="ECO:0000256" key="1">
    <source>
        <dbReference type="ARBA" id="ARBA00022679"/>
    </source>
</evidence>
<dbReference type="Gene3D" id="3.40.50.150">
    <property type="entry name" value="Vaccinia Virus protein VP39"/>
    <property type="match status" value="1"/>
</dbReference>
<evidence type="ECO:0000313" key="4">
    <source>
        <dbReference type="EMBL" id="NYG05796.1"/>
    </source>
</evidence>
<gene>
    <name evidence="4" type="ORF">BJ986_000283</name>
</gene>
<dbReference type="GO" id="GO:0008168">
    <property type="term" value="F:methyltransferase activity"/>
    <property type="evidence" value="ECO:0007669"/>
    <property type="project" value="UniProtKB-KW"/>
</dbReference>
<comment type="caution">
    <text evidence="4">The sequence shown here is derived from an EMBL/GenBank/DDBJ whole genome shotgun (WGS) entry which is preliminary data.</text>
</comment>
<feature type="compositionally biased region" description="Basic and acidic residues" evidence="2">
    <location>
        <begin position="1"/>
        <end position="10"/>
    </location>
</feature>
<evidence type="ECO:0000259" key="3">
    <source>
        <dbReference type="Pfam" id="PF13649"/>
    </source>
</evidence>
<name>A0A852WJV6_9MICO</name>
<dbReference type="PANTHER" id="PTHR43861">
    <property type="entry name" value="TRANS-ACONITATE 2-METHYLTRANSFERASE-RELATED"/>
    <property type="match status" value="1"/>
</dbReference>
<feature type="region of interest" description="Disordered" evidence="2">
    <location>
        <begin position="1"/>
        <end position="30"/>
    </location>
</feature>
<keyword evidence="4" id="KW-0489">Methyltransferase</keyword>
<protein>
    <submittedName>
        <fullName evidence="4">SAM-dependent methyltransferase</fullName>
    </submittedName>
</protein>
<organism evidence="4 5">
    <name type="scientific">Pedococcus badiiscoriae</name>
    <dbReference type="NCBI Taxonomy" id="642776"/>
    <lineage>
        <taxon>Bacteria</taxon>
        <taxon>Bacillati</taxon>
        <taxon>Actinomycetota</taxon>
        <taxon>Actinomycetes</taxon>
        <taxon>Micrococcales</taxon>
        <taxon>Intrasporangiaceae</taxon>
        <taxon>Pedococcus</taxon>
    </lineage>
</organism>
<dbReference type="PANTHER" id="PTHR43861:SF3">
    <property type="entry name" value="PUTATIVE (AFU_ORTHOLOGUE AFUA_2G14390)-RELATED"/>
    <property type="match status" value="1"/>
</dbReference>
<dbReference type="Proteomes" id="UP000573599">
    <property type="component" value="Unassembled WGS sequence"/>
</dbReference>
<sequence>MDHEPGHTHGTDASSGGAKLPDPDRGTPTDRQALWDERYAAHEHVWSATPNAEVERIVGSWAPGRALDLGAGEGRHAVWLAELGWRVTAVDFSAVGLAKGEKEAARRGVRVDWVVADARSWHPAPQTRFDLVLVSYLHLPSDVVSRTRTWLAPGGALVVVGHGLRNLTEGVGGPSDPALLHTPEQLRAAAGDLQIERCEEYVRPTDQGDAIDVVLVARRLT</sequence>
<evidence type="ECO:0000313" key="5">
    <source>
        <dbReference type="Proteomes" id="UP000573599"/>
    </source>
</evidence>
<evidence type="ECO:0000256" key="2">
    <source>
        <dbReference type="SAM" id="MobiDB-lite"/>
    </source>
</evidence>
<feature type="compositionally biased region" description="Basic and acidic residues" evidence="2">
    <location>
        <begin position="21"/>
        <end position="30"/>
    </location>
</feature>
<dbReference type="GO" id="GO:0032259">
    <property type="term" value="P:methylation"/>
    <property type="evidence" value="ECO:0007669"/>
    <property type="project" value="UniProtKB-KW"/>
</dbReference>
<dbReference type="CDD" id="cd02440">
    <property type="entry name" value="AdoMet_MTases"/>
    <property type="match status" value="1"/>
</dbReference>
<dbReference type="RefSeq" id="WP_179420371.1">
    <property type="nucleotide sequence ID" value="NZ_JACCAB010000001.1"/>
</dbReference>
<keyword evidence="5" id="KW-1185">Reference proteome</keyword>
<feature type="domain" description="Methyltransferase" evidence="3">
    <location>
        <begin position="67"/>
        <end position="155"/>
    </location>
</feature>